<feature type="transmembrane region" description="Helical" evidence="1">
    <location>
        <begin position="295"/>
        <end position="315"/>
    </location>
</feature>
<dbReference type="EMBL" id="JBHTOK010000061">
    <property type="protein sequence ID" value="MFD1441153.1"/>
    <property type="molecule type" value="Genomic_DNA"/>
</dbReference>
<evidence type="ECO:0000313" key="3">
    <source>
        <dbReference type="Proteomes" id="UP001597212"/>
    </source>
</evidence>
<evidence type="ECO:0000256" key="1">
    <source>
        <dbReference type="SAM" id="Phobius"/>
    </source>
</evidence>
<gene>
    <name evidence="2" type="ORF">ACFQ5K_07185</name>
</gene>
<keyword evidence="1" id="KW-1133">Transmembrane helix</keyword>
<feature type="transmembrane region" description="Helical" evidence="1">
    <location>
        <begin position="14"/>
        <end position="35"/>
    </location>
</feature>
<organism evidence="2 3">
    <name type="scientific">Lacticaseibacillus hegangensis</name>
    <dbReference type="NCBI Taxonomy" id="2486010"/>
    <lineage>
        <taxon>Bacteria</taxon>
        <taxon>Bacillati</taxon>
        <taxon>Bacillota</taxon>
        <taxon>Bacilli</taxon>
        <taxon>Lactobacillales</taxon>
        <taxon>Lactobacillaceae</taxon>
        <taxon>Lacticaseibacillus</taxon>
    </lineage>
</organism>
<keyword evidence="1" id="KW-0472">Membrane</keyword>
<keyword evidence="3" id="KW-1185">Reference proteome</keyword>
<feature type="transmembrane region" description="Helical" evidence="1">
    <location>
        <begin position="369"/>
        <end position="392"/>
    </location>
</feature>
<dbReference type="RefSeq" id="WP_125757595.1">
    <property type="nucleotide sequence ID" value="NZ_JBHTOK010000061.1"/>
</dbReference>
<comment type="caution">
    <text evidence="2">The sequence shown here is derived from an EMBL/GenBank/DDBJ whole genome shotgun (WGS) entry which is preliminary data.</text>
</comment>
<evidence type="ECO:0008006" key="4">
    <source>
        <dbReference type="Google" id="ProtNLM"/>
    </source>
</evidence>
<sequence>MTGQVILELKKQPWLLHLFWLIVLVAVMGSLGVGWENHLQRHGVGFPETGYKTDWDEATTTGEAAWNMRYLEHDIKADTKAAAKLPADRQGDNTAQALMKTMLADYQKHDYRHLNQAILKAAQEDPQAVKSIEELNYLSSNNDELNALMLYMVKHLPNRLIQVDAMTSVTGNFAAIFGLQNYFSAPNGKDAELLTALLLIMGLTLFCDVYFQDRRLTTDTMMRTAPVSGMEQALIRGGVTLGLLNVILLIGAVATLLAMSLLPGHEFGTWLQPLVYTLNSHVGTMSLAQGLGQEWLIINLWWLVFAGLAFCLSLVSRNLLVGMLVLAVVAFANRLQLLGLIAPALRTYVPSAHTVFPSVILYSGSYGEVAFGTVAVTFVVWILALFICGGLIQAARQRLRFAAAR</sequence>
<feature type="transmembrane region" description="Helical" evidence="1">
    <location>
        <begin position="191"/>
        <end position="212"/>
    </location>
</feature>
<protein>
    <recommendedName>
        <fullName evidence="4">ABC transporter permease</fullName>
    </recommendedName>
</protein>
<name>A0ABW4CXR9_9LACO</name>
<accession>A0ABW4CXR9</accession>
<dbReference type="Proteomes" id="UP001597212">
    <property type="component" value="Unassembled WGS sequence"/>
</dbReference>
<feature type="transmembrane region" description="Helical" evidence="1">
    <location>
        <begin position="322"/>
        <end position="349"/>
    </location>
</feature>
<evidence type="ECO:0000313" key="2">
    <source>
        <dbReference type="EMBL" id="MFD1441153.1"/>
    </source>
</evidence>
<proteinExistence type="predicted"/>
<feature type="transmembrane region" description="Helical" evidence="1">
    <location>
        <begin position="233"/>
        <end position="262"/>
    </location>
</feature>
<keyword evidence="1" id="KW-0812">Transmembrane</keyword>
<reference evidence="3" key="1">
    <citation type="journal article" date="2019" name="Int. J. Syst. Evol. Microbiol.">
        <title>The Global Catalogue of Microorganisms (GCM) 10K type strain sequencing project: providing services to taxonomists for standard genome sequencing and annotation.</title>
        <authorList>
            <consortium name="The Broad Institute Genomics Platform"/>
            <consortium name="The Broad Institute Genome Sequencing Center for Infectious Disease"/>
            <person name="Wu L."/>
            <person name="Ma J."/>
        </authorList>
    </citation>
    <scope>NUCLEOTIDE SEQUENCE [LARGE SCALE GENOMIC DNA]</scope>
    <source>
        <strain evidence="3">CCM 8912</strain>
    </source>
</reference>